<proteinExistence type="predicted"/>
<dbReference type="EMBL" id="JSYL01000002">
    <property type="protein sequence ID" value="KIA90112.1"/>
    <property type="molecule type" value="Genomic_DNA"/>
</dbReference>
<gene>
    <name evidence="1" type="ORF">OA86_05855</name>
</gene>
<comment type="caution">
    <text evidence="1">The sequence shown here is derived from an EMBL/GenBank/DDBJ whole genome shotgun (WGS) entry which is preliminary data.</text>
</comment>
<organism evidence="1 2">
    <name type="scientific">Kaistella jeonii</name>
    <dbReference type="NCBI Taxonomy" id="266749"/>
    <lineage>
        <taxon>Bacteria</taxon>
        <taxon>Pseudomonadati</taxon>
        <taxon>Bacteroidota</taxon>
        <taxon>Flavobacteriia</taxon>
        <taxon>Flavobacteriales</taxon>
        <taxon>Weeksellaceae</taxon>
        <taxon>Chryseobacterium group</taxon>
        <taxon>Kaistella</taxon>
    </lineage>
</organism>
<evidence type="ECO:0000313" key="1">
    <source>
        <dbReference type="EMBL" id="KIA90112.1"/>
    </source>
</evidence>
<accession>A0A0C1FAH7</accession>
<dbReference type="AlphaFoldDB" id="A0A0C1FAH7"/>
<name>A0A0C1FAH7_9FLAO</name>
<evidence type="ECO:0008006" key="3">
    <source>
        <dbReference type="Google" id="ProtNLM"/>
    </source>
</evidence>
<dbReference type="STRING" id="266749.SAMN05421876_102118"/>
<dbReference type="PROSITE" id="PS51257">
    <property type="entry name" value="PROKAR_LIPOPROTEIN"/>
    <property type="match status" value="1"/>
</dbReference>
<reference evidence="1 2" key="1">
    <citation type="submission" date="2014-10" db="EMBL/GenBank/DDBJ databases">
        <title>Kaistella jeonii genome.</title>
        <authorList>
            <person name="Clayton J.T."/>
            <person name="Newman J.D."/>
        </authorList>
    </citation>
    <scope>NUCLEOTIDE SEQUENCE [LARGE SCALE GENOMIC DNA]</scope>
    <source>
        <strain evidence="1 2">DSM 17048</strain>
    </source>
</reference>
<keyword evidence="2" id="KW-1185">Reference proteome</keyword>
<sequence length="128" mass="15089">MKNWKAIILKNINMIKNYFFLLAILLMSSCTAIKGIDMSNINLGMTKSEVQMKTKSFQTKTIGAKQFKTGSMEVFQISEIYRKDNAINDYWLYFFNDKLVSSEPINSVHWQAQDWDYKIDKVYFDLEK</sequence>
<evidence type="ECO:0000313" key="2">
    <source>
        <dbReference type="Proteomes" id="UP000031473"/>
    </source>
</evidence>
<protein>
    <recommendedName>
        <fullName evidence="3">Lipoprotein</fullName>
    </recommendedName>
</protein>
<dbReference type="Proteomes" id="UP000031473">
    <property type="component" value="Unassembled WGS sequence"/>
</dbReference>